<comment type="caution">
    <text evidence="2">The sequence shown here is derived from an EMBL/GenBank/DDBJ whole genome shotgun (WGS) entry which is preliminary data.</text>
</comment>
<dbReference type="AlphaFoldDB" id="A0A0N8IBF3"/>
<dbReference type="RefSeq" id="WP_055190870.1">
    <property type="nucleotide sequence ID" value="NZ_FPBS01000030.1"/>
</dbReference>
<evidence type="ECO:0000313" key="2">
    <source>
        <dbReference type="EMBL" id="KPN62947.1"/>
    </source>
</evidence>
<dbReference type="Proteomes" id="UP000050471">
    <property type="component" value="Unassembled WGS sequence"/>
</dbReference>
<sequence>MRYGVTTRVLDNIDDTRVQKLLNRYGIDPDQEDSEIKEALTSLPEDEFNRLGEDFRRTTESDLIAEISLKIEDKAKALWDRQIRDLDDRSATLRNKTIPDALALYDKGDRPAFEEALKDIDAESVSIVTDVHQQRLNVREELRRYALEISPHLSRPERNQIVNEKASAEDLANTALYTPPSSQQQARAVAELKRNINRRDLESDQDIDLQMAARRSHDPRP</sequence>
<evidence type="ECO:0000256" key="1">
    <source>
        <dbReference type="SAM" id="MobiDB-lite"/>
    </source>
</evidence>
<protein>
    <submittedName>
        <fullName evidence="2">Uncharacterized protein</fullName>
    </submittedName>
</protein>
<accession>A0A0N8IBF3</accession>
<gene>
    <name evidence="2" type="ORF">AKJ29_02025</name>
</gene>
<name>A0A0N8IBF3_9RHOB</name>
<dbReference type="STRING" id="154981.AKJ29_02025"/>
<dbReference type="EMBL" id="LKBA01000008">
    <property type="protein sequence ID" value="KPN62947.1"/>
    <property type="molecule type" value="Genomic_DNA"/>
</dbReference>
<evidence type="ECO:0000313" key="3">
    <source>
        <dbReference type="Proteomes" id="UP000050471"/>
    </source>
</evidence>
<organism evidence="2 3">
    <name type="scientific">Aliiroseovarius crassostreae</name>
    <dbReference type="NCBI Taxonomy" id="154981"/>
    <lineage>
        <taxon>Bacteria</taxon>
        <taxon>Pseudomonadati</taxon>
        <taxon>Pseudomonadota</taxon>
        <taxon>Alphaproteobacteria</taxon>
        <taxon>Rhodobacterales</taxon>
        <taxon>Paracoccaceae</taxon>
        <taxon>Aliiroseovarius</taxon>
    </lineage>
</organism>
<proteinExistence type="predicted"/>
<feature type="region of interest" description="Disordered" evidence="1">
    <location>
        <begin position="201"/>
        <end position="221"/>
    </location>
</feature>
<keyword evidence="3" id="KW-1185">Reference proteome</keyword>
<reference evidence="2 3" key="1">
    <citation type="submission" date="2015-09" db="EMBL/GenBank/DDBJ databases">
        <title>Draft genome sequence of Aliiroseovarius crassostreae CV919-312TSm, the causative agent of Roseovarius Oyster Disease (formerly Juvenile Oyster Disease).</title>
        <authorList>
            <person name="Kessner L."/>
            <person name="Spinard E."/>
            <person name="Nelson D."/>
        </authorList>
    </citation>
    <scope>NUCLEOTIDE SEQUENCE [LARGE SCALE GENOMIC DNA]</scope>
    <source>
        <strain evidence="2 3">CV919-312</strain>
    </source>
</reference>